<dbReference type="Pfam" id="PF13279">
    <property type="entry name" value="4HBT_2"/>
    <property type="match status" value="2"/>
</dbReference>
<proteinExistence type="predicted"/>
<dbReference type="SUPFAM" id="SSF54637">
    <property type="entry name" value="Thioesterase/thiol ester dehydrase-isomerase"/>
    <property type="match status" value="2"/>
</dbReference>
<comment type="caution">
    <text evidence="1">The sequence shown here is derived from an EMBL/GenBank/DDBJ whole genome shotgun (WGS) entry which is preliminary data.</text>
</comment>
<evidence type="ECO:0008006" key="3">
    <source>
        <dbReference type="Google" id="ProtNLM"/>
    </source>
</evidence>
<dbReference type="AlphaFoldDB" id="A0A317DX16"/>
<protein>
    <recommendedName>
        <fullName evidence="3">Thioesterase</fullName>
    </recommendedName>
</protein>
<organism evidence="1 2">
    <name type="scientific">Zavarzinia compransoris</name>
    <dbReference type="NCBI Taxonomy" id="1264899"/>
    <lineage>
        <taxon>Bacteria</taxon>
        <taxon>Pseudomonadati</taxon>
        <taxon>Pseudomonadota</taxon>
        <taxon>Alphaproteobacteria</taxon>
        <taxon>Rhodospirillales</taxon>
        <taxon>Zavarziniaceae</taxon>
        <taxon>Zavarzinia</taxon>
    </lineage>
</organism>
<dbReference type="RefSeq" id="WP_109922678.1">
    <property type="nucleotide sequence ID" value="NZ_QGLF01000005.1"/>
</dbReference>
<sequence>MTADLTLPHFDVTWRGGTDAWECDQMGHMNVQFYGAKFDEAEAVLLARLGLPAGGAAQPRADHIVFRKESRVGAALWVRSAVIGADPGAGTLRLRHIMYHSPSGAVAATVETLVGNLPAAVVAAGAARGVDPALVEAGAAFPAVAALDGVGLERARALALVETGVSAIIPEDLRPGGMIGRRGLIRRLSEAVGHLIASEDTSSESLRGRHIGSAALDYRIRWSRPVAPGDVVVLRSGASGTVGRTLRFFHWLLDEKTGEALATVEIVAVYFDMQARKAIPVPAEILKLFEGRTVAWP</sequence>
<keyword evidence="2" id="KW-1185">Reference proteome</keyword>
<dbReference type="Proteomes" id="UP000246077">
    <property type="component" value="Unassembled WGS sequence"/>
</dbReference>
<dbReference type="InterPro" id="IPR029069">
    <property type="entry name" value="HotDog_dom_sf"/>
</dbReference>
<evidence type="ECO:0000313" key="1">
    <source>
        <dbReference type="EMBL" id="PWR18992.1"/>
    </source>
</evidence>
<dbReference type="EMBL" id="QGLF01000005">
    <property type="protein sequence ID" value="PWR18992.1"/>
    <property type="molecule type" value="Genomic_DNA"/>
</dbReference>
<evidence type="ECO:0000313" key="2">
    <source>
        <dbReference type="Proteomes" id="UP000246077"/>
    </source>
</evidence>
<name>A0A317DX16_9PROT</name>
<gene>
    <name evidence="1" type="ORF">DKG75_18670</name>
</gene>
<dbReference type="OrthoDB" id="7597365at2"/>
<reference evidence="2" key="1">
    <citation type="submission" date="2018-05" db="EMBL/GenBank/DDBJ databases">
        <title>Zavarzinia sp. HR-AS.</title>
        <authorList>
            <person name="Lee Y."/>
            <person name="Jeon C.O."/>
        </authorList>
    </citation>
    <scope>NUCLEOTIDE SEQUENCE [LARGE SCALE GENOMIC DNA]</scope>
    <source>
        <strain evidence="2">DSM 1231</strain>
    </source>
</reference>
<dbReference type="Gene3D" id="3.10.129.10">
    <property type="entry name" value="Hotdog Thioesterase"/>
    <property type="match status" value="2"/>
</dbReference>
<accession>A0A317DX16</accession>